<dbReference type="InterPro" id="IPR011202">
    <property type="entry name" value="UCP014677"/>
</dbReference>
<comment type="caution">
    <text evidence="1">The sequence shown here is derived from an EMBL/GenBank/DDBJ whole genome shotgun (WGS) entry which is preliminary data.</text>
</comment>
<dbReference type="EMBL" id="QRVZ01000023">
    <property type="protein sequence ID" value="RGS80521.1"/>
    <property type="molecule type" value="Genomic_DNA"/>
</dbReference>
<accession>A0A395VW00</accession>
<gene>
    <name evidence="1" type="ORF">DWX70_21500</name>
</gene>
<dbReference type="Pfam" id="PF13289">
    <property type="entry name" value="SIR2_2"/>
    <property type="match status" value="1"/>
</dbReference>
<dbReference type="AlphaFoldDB" id="A0A395VW00"/>
<dbReference type="Proteomes" id="UP000266492">
    <property type="component" value="Unassembled WGS sequence"/>
</dbReference>
<protein>
    <submittedName>
        <fullName evidence="1">SIR2 family protein</fullName>
    </submittedName>
</protein>
<proteinExistence type="predicted"/>
<reference evidence="1 2" key="1">
    <citation type="submission" date="2018-08" db="EMBL/GenBank/DDBJ databases">
        <title>A genome reference for cultivated species of the human gut microbiota.</title>
        <authorList>
            <person name="Zou Y."/>
            <person name="Xue W."/>
            <person name="Luo G."/>
        </authorList>
    </citation>
    <scope>NUCLEOTIDE SEQUENCE [LARGE SCALE GENOMIC DNA]</scope>
    <source>
        <strain evidence="1 2">AF20-9LB</strain>
    </source>
</reference>
<evidence type="ECO:0000313" key="2">
    <source>
        <dbReference type="Proteomes" id="UP000266492"/>
    </source>
</evidence>
<dbReference type="RefSeq" id="WP_118419146.1">
    <property type="nucleotide sequence ID" value="NZ_QRVZ01000023.1"/>
</dbReference>
<evidence type="ECO:0000313" key="1">
    <source>
        <dbReference type="EMBL" id="RGS80521.1"/>
    </source>
</evidence>
<organism evidence="1 2">
    <name type="scientific">Bacteroides ovatus</name>
    <dbReference type="NCBI Taxonomy" id="28116"/>
    <lineage>
        <taxon>Bacteria</taxon>
        <taxon>Pseudomonadati</taxon>
        <taxon>Bacteroidota</taxon>
        <taxon>Bacteroidia</taxon>
        <taxon>Bacteroidales</taxon>
        <taxon>Bacteroidaceae</taxon>
        <taxon>Bacteroides</taxon>
    </lineage>
</organism>
<name>A0A395VW00_BACOV</name>
<dbReference type="PIRSF" id="PIRSF014677">
    <property type="entry name" value="UCP014677"/>
    <property type="match status" value="1"/>
</dbReference>
<sequence>MDIKEYISNFTNHPVLFVGTGISLRYLKNSFTWDSLLEKISYIVYQNEEVYLDIKARCTKIGGGFDYPRIASILENAFDDKLKKERHGEFSFINDSYYQHIKEGNPISRFKLFLAHLFSDLTIKNSKKEELDLLKQLSNNISSIITTNYDRLLETISNFNPLVSNDILLTNPYGSLYKIHGCILKPEKIVITAEDYEKSKYQNELIKAQLLSLFIHNPIIFLGYGIQDENVNGILKTVFNYVGDNQEMIKRIRNNFLLVEYEEDSENTIVSDYDLKIDGVTIQIKKLKTDNYSSLYKALIEAKYPISAMDVKKVQSIMYDIVKKTTTKADNNVKEVVIVDSKEQIKNSDRILVITYGNRDTVNTIKQTIFKERVIRTHLSADDFIANYFEILDNKDIETIKVIDNITISSHQYFPIYGFLGVYNKLKNKVKIKKIQQDILNKFMASENKKKVVKFPQYNDIKDIYSDPNIATSFKHPCVMWNVWNDNIGLDNLEKYLRDYPNEDKKDSKYRRLVSLYDLKKYGSK</sequence>